<accession>A0A3N1HHE6</accession>
<evidence type="ECO:0000256" key="1">
    <source>
        <dbReference type="SAM" id="Phobius"/>
    </source>
</evidence>
<evidence type="ECO:0000313" key="2">
    <source>
        <dbReference type="EMBL" id="ROP41937.1"/>
    </source>
</evidence>
<name>A0A3N1HHE6_9PSEU</name>
<keyword evidence="1" id="KW-0812">Transmembrane</keyword>
<reference evidence="2 3" key="1">
    <citation type="submission" date="2018-11" db="EMBL/GenBank/DDBJ databases">
        <title>Sequencing the genomes of 1000 actinobacteria strains.</title>
        <authorList>
            <person name="Klenk H.-P."/>
        </authorList>
    </citation>
    <scope>NUCLEOTIDE SEQUENCE [LARGE SCALE GENOMIC DNA]</scope>
    <source>
        <strain evidence="2 3">DSM 44231</strain>
    </source>
</reference>
<dbReference type="AlphaFoldDB" id="A0A3N1HHE6"/>
<proteinExistence type="predicted"/>
<sequence>MDPDELAQFTFEVLAAKNSLRRSREHLHDIVESRLVDDLGDASSWAVFAADGRVARELTAALAEQLRRDERFAARVEDLAHRALWRRRLVPRRDVLLGLGLAVVGGATGAVFAPFGEPRAQENVKQAEEEKARVKGVLVAKVERQVRVDDAFGWAFADPLSDAQVQDLLKVEGGPELGPLTSGARPVHIASNSFGEPYNFTRTRMTVVNHWPKPVLITDVKAKVKRTAPLSGALVWAGAQGGVPVIDLTFDLEEDEPRARTANADGSLGDPWTYGENVELEPGQTQPFNVVGRATTSCCEWYLEIHAEVGGEQQVFEARDANGPLVTTAFADRYRQRFSYQINGGTWVERGEGGMFR</sequence>
<keyword evidence="3" id="KW-1185">Reference proteome</keyword>
<keyword evidence="1" id="KW-0472">Membrane</keyword>
<feature type="transmembrane region" description="Helical" evidence="1">
    <location>
        <begin position="95"/>
        <end position="115"/>
    </location>
</feature>
<evidence type="ECO:0000313" key="3">
    <source>
        <dbReference type="Proteomes" id="UP000268727"/>
    </source>
</evidence>
<organism evidence="2 3">
    <name type="scientific">Saccharothrix texasensis</name>
    <dbReference type="NCBI Taxonomy" id="103734"/>
    <lineage>
        <taxon>Bacteria</taxon>
        <taxon>Bacillati</taxon>
        <taxon>Actinomycetota</taxon>
        <taxon>Actinomycetes</taxon>
        <taxon>Pseudonocardiales</taxon>
        <taxon>Pseudonocardiaceae</taxon>
        <taxon>Saccharothrix</taxon>
    </lineage>
</organism>
<keyword evidence="1" id="KW-1133">Transmembrane helix</keyword>
<protein>
    <submittedName>
        <fullName evidence="2">Uncharacterized protein</fullName>
    </submittedName>
</protein>
<comment type="caution">
    <text evidence="2">The sequence shown here is derived from an EMBL/GenBank/DDBJ whole genome shotgun (WGS) entry which is preliminary data.</text>
</comment>
<dbReference type="Proteomes" id="UP000268727">
    <property type="component" value="Unassembled WGS sequence"/>
</dbReference>
<gene>
    <name evidence="2" type="ORF">EDD40_7423</name>
</gene>
<dbReference type="EMBL" id="RJKM01000001">
    <property type="protein sequence ID" value="ROP41937.1"/>
    <property type="molecule type" value="Genomic_DNA"/>
</dbReference>